<evidence type="ECO:0008006" key="3">
    <source>
        <dbReference type="Google" id="ProtNLM"/>
    </source>
</evidence>
<dbReference type="PATRIC" id="fig|1194971.3.peg.1792"/>
<dbReference type="EMBL" id="CP011404">
    <property type="protein sequence ID" value="AKI05324.1"/>
    <property type="molecule type" value="Genomic_DNA"/>
</dbReference>
<dbReference type="Proteomes" id="UP000035027">
    <property type="component" value="Plasmid pR1"/>
</dbReference>
<evidence type="ECO:0000313" key="1">
    <source>
        <dbReference type="EMBL" id="AKI05324.1"/>
    </source>
</evidence>
<protein>
    <recommendedName>
        <fullName evidence="3">Role in replication</fullName>
    </recommendedName>
</protein>
<accession>A0A0F7Q1A9</accession>
<name>A0A0F7Q1A9_9LACO</name>
<gene>
    <name evidence="1" type="ORF">LsR_01806</name>
</gene>
<reference evidence="1 2" key="1">
    <citation type="submission" date="2015-04" db="EMBL/GenBank/DDBJ databases">
        <title>Complete genome sequence of Lactobacillus salivarius Ren, a probiotic strain with antitumor activity.</title>
        <authorList>
            <person name="Sun E."/>
            <person name="Zhao L."/>
            <person name="Liu S."/>
            <person name="Zhang M."/>
            <person name="Guo H."/>
            <person name="Ren F."/>
        </authorList>
    </citation>
    <scope>NUCLEOTIDE SEQUENCE [LARGE SCALE GENOMIC DNA]</scope>
    <source>
        <strain evidence="1 2">Ren</strain>
        <plasmid evidence="1 2">pR1</plasmid>
    </source>
</reference>
<sequence>MIKQMKAIYRGRKVDVWQVSRDNVQPDWVKDAFEHNGLRWLHGSGNKVRIYWPAVTRAKKGIIRTILNGISASFVGIAGGASAMYDIGFEGDVIDFTNSKVVTAEKFAKKYRIVSED</sequence>
<organism evidence="1 2">
    <name type="scientific">Ligilactobacillus salivarius str. Ren</name>
    <dbReference type="NCBI Taxonomy" id="1194971"/>
    <lineage>
        <taxon>Bacteria</taxon>
        <taxon>Bacillati</taxon>
        <taxon>Bacillota</taxon>
        <taxon>Bacilli</taxon>
        <taxon>Lactobacillales</taxon>
        <taxon>Lactobacillaceae</taxon>
        <taxon>Ligilactobacillus</taxon>
    </lineage>
</organism>
<geneLocation type="plasmid" evidence="1 2">
    <name>pR1</name>
</geneLocation>
<dbReference type="AlphaFoldDB" id="A0A0F7Q1A9"/>
<evidence type="ECO:0000313" key="2">
    <source>
        <dbReference type="Proteomes" id="UP000035027"/>
    </source>
</evidence>
<keyword evidence="1" id="KW-0614">Plasmid</keyword>
<proteinExistence type="predicted"/>